<keyword evidence="2" id="KW-1185">Reference proteome</keyword>
<reference evidence="1 2" key="1">
    <citation type="submission" date="2018-05" db="EMBL/GenBank/DDBJ databases">
        <title>Genomic Encyclopedia of Type Strains, Phase IV (KMG-IV): sequencing the most valuable type-strain genomes for metagenomic binning, comparative biology and taxonomic classification.</title>
        <authorList>
            <person name="Goeker M."/>
        </authorList>
    </citation>
    <scope>NUCLEOTIDE SEQUENCE [LARGE SCALE GENOMIC DNA]</scope>
    <source>
        <strain evidence="1 2">DSM 14263</strain>
    </source>
</reference>
<dbReference type="AlphaFoldDB" id="A0A316HX25"/>
<organism evidence="1 2">
    <name type="scientific">Fulvimonas soli</name>
    <dbReference type="NCBI Taxonomy" id="155197"/>
    <lineage>
        <taxon>Bacteria</taxon>
        <taxon>Pseudomonadati</taxon>
        <taxon>Pseudomonadota</taxon>
        <taxon>Gammaproteobacteria</taxon>
        <taxon>Lysobacterales</taxon>
        <taxon>Rhodanobacteraceae</taxon>
        <taxon>Fulvimonas</taxon>
    </lineage>
</organism>
<protein>
    <submittedName>
        <fullName evidence="1">Uncharacterized protein</fullName>
    </submittedName>
</protein>
<evidence type="ECO:0000313" key="1">
    <source>
        <dbReference type="EMBL" id="PWK85267.1"/>
    </source>
</evidence>
<comment type="caution">
    <text evidence="1">The sequence shown here is derived from an EMBL/GenBank/DDBJ whole genome shotgun (WGS) entry which is preliminary data.</text>
</comment>
<dbReference type="Proteomes" id="UP000245812">
    <property type="component" value="Unassembled WGS sequence"/>
</dbReference>
<gene>
    <name evidence="1" type="ORF">C7456_10941</name>
</gene>
<accession>A0A316HX25</accession>
<sequence length="39" mass="4166">MVAAGLRQACPRAAPGLPRYRGGRPLSQSRPRQICVFGA</sequence>
<proteinExistence type="predicted"/>
<dbReference type="EMBL" id="QGHC01000009">
    <property type="protein sequence ID" value="PWK85267.1"/>
    <property type="molecule type" value="Genomic_DNA"/>
</dbReference>
<name>A0A316HX25_9GAMM</name>
<evidence type="ECO:0000313" key="2">
    <source>
        <dbReference type="Proteomes" id="UP000245812"/>
    </source>
</evidence>